<dbReference type="Proteomes" id="UP000225277">
    <property type="component" value="Unassembled WGS sequence"/>
</dbReference>
<name>A0A2D3UVI9_9PEZI</name>
<dbReference type="GeneID" id="35602722"/>
<evidence type="ECO:0000313" key="1">
    <source>
        <dbReference type="EMBL" id="CZT21742.1"/>
    </source>
</evidence>
<accession>A0A2D3UVI9</accession>
<reference evidence="1 2" key="1">
    <citation type="submission" date="2016-03" db="EMBL/GenBank/DDBJ databases">
        <authorList>
            <person name="Ploux O."/>
        </authorList>
    </citation>
    <scope>NUCLEOTIDE SEQUENCE [LARGE SCALE GENOMIC DNA]</scope>
    <source>
        <strain evidence="1 2">URUG2</strain>
    </source>
</reference>
<evidence type="ECO:0000313" key="2">
    <source>
        <dbReference type="Proteomes" id="UP000225277"/>
    </source>
</evidence>
<gene>
    <name evidence="1" type="ORF">RCC_07607</name>
</gene>
<dbReference type="AlphaFoldDB" id="A0A2D3UVI9"/>
<dbReference type="RefSeq" id="XP_023628631.1">
    <property type="nucleotide sequence ID" value="XM_023772863.1"/>
</dbReference>
<dbReference type="EMBL" id="FJUY01000012">
    <property type="protein sequence ID" value="CZT21742.1"/>
    <property type="molecule type" value="Genomic_DNA"/>
</dbReference>
<protein>
    <submittedName>
        <fullName evidence="1">Uncharacterized protein</fullName>
    </submittedName>
</protein>
<keyword evidence="2" id="KW-1185">Reference proteome</keyword>
<dbReference type="OrthoDB" id="10588095at2759"/>
<proteinExistence type="predicted"/>
<organism evidence="1 2">
    <name type="scientific">Ramularia collo-cygni</name>
    <dbReference type="NCBI Taxonomy" id="112498"/>
    <lineage>
        <taxon>Eukaryota</taxon>
        <taxon>Fungi</taxon>
        <taxon>Dikarya</taxon>
        <taxon>Ascomycota</taxon>
        <taxon>Pezizomycotina</taxon>
        <taxon>Dothideomycetes</taxon>
        <taxon>Dothideomycetidae</taxon>
        <taxon>Mycosphaerellales</taxon>
        <taxon>Mycosphaerellaceae</taxon>
        <taxon>Ramularia</taxon>
    </lineage>
</organism>
<sequence length="174" mass="19671">MAAAVQLALELKAELQKTCGLLFPPVDLLPTWLLSTEMTLKLSDDDDWDLFVQELDAYASHSSKIHGHWRIEDDTEDAVYILMGRDVWQSTRCDRFAGSRVISVENNDAVDSTNRMQTMRVVNRSSDCNRGIYHVPAGQTTTYQTFAHLFRTALRLGPRDTGNMIDICAKYGLN</sequence>